<feature type="compositionally biased region" description="Basic and acidic residues" evidence="1">
    <location>
        <begin position="282"/>
        <end position="295"/>
    </location>
</feature>
<name>A0A0G3EHM6_9BACT</name>
<dbReference type="Proteomes" id="UP000035268">
    <property type="component" value="Chromosome"/>
</dbReference>
<feature type="compositionally biased region" description="Acidic residues" evidence="1">
    <location>
        <begin position="267"/>
        <end position="281"/>
    </location>
</feature>
<keyword evidence="4" id="KW-1185">Reference proteome</keyword>
<evidence type="ECO:0000313" key="3">
    <source>
        <dbReference type="EMBL" id="AKJ64927.1"/>
    </source>
</evidence>
<dbReference type="EMBL" id="CP010904">
    <property type="protein sequence ID" value="AKJ64927.1"/>
    <property type="molecule type" value="Genomic_DNA"/>
</dbReference>
<evidence type="ECO:0000313" key="4">
    <source>
        <dbReference type="Proteomes" id="UP000035268"/>
    </source>
</evidence>
<reference evidence="3 4" key="2">
    <citation type="journal article" date="2016" name="ISME J.">
        <title>Characterization of the first cultured representative of Verrucomicrobia subdivision 5 indicates the proposal of a novel phylum.</title>
        <authorList>
            <person name="Spring S."/>
            <person name="Bunk B."/>
            <person name="Sproer C."/>
            <person name="Schumann P."/>
            <person name="Rohde M."/>
            <person name="Tindall B.J."/>
            <person name="Klenk H.P."/>
        </authorList>
    </citation>
    <scope>NUCLEOTIDE SEQUENCE [LARGE SCALE GENOMIC DNA]</scope>
    <source>
        <strain evidence="3 4">L21-Fru-AB</strain>
    </source>
</reference>
<reference evidence="4" key="1">
    <citation type="submission" date="2015-02" db="EMBL/GenBank/DDBJ databases">
        <title>Description and complete genome sequence of the first cultured representative of the subdivision 5 of the Verrucomicrobia phylum.</title>
        <authorList>
            <person name="Spring S."/>
            <person name="Bunk B."/>
            <person name="Sproer C."/>
            <person name="Klenk H.-P."/>
        </authorList>
    </citation>
    <scope>NUCLEOTIDE SEQUENCE [LARGE SCALE GENOMIC DNA]</scope>
    <source>
        <strain evidence="4">L21-Fru-AB</strain>
    </source>
</reference>
<feature type="transmembrane region" description="Helical" evidence="2">
    <location>
        <begin position="16"/>
        <end position="36"/>
    </location>
</feature>
<protein>
    <submittedName>
        <fullName evidence="3">Uncharacterized protein</fullName>
    </submittedName>
</protein>
<evidence type="ECO:0000256" key="2">
    <source>
        <dbReference type="SAM" id="Phobius"/>
    </source>
</evidence>
<evidence type="ECO:0000256" key="1">
    <source>
        <dbReference type="SAM" id="MobiDB-lite"/>
    </source>
</evidence>
<organism evidence="3 4">
    <name type="scientific">Kiritimatiella glycovorans</name>
    <dbReference type="NCBI Taxonomy" id="1307763"/>
    <lineage>
        <taxon>Bacteria</taxon>
        <taxon>Pseudomonadati</taxon>
        <taxon>Kiritimatiellota</taxon>
        <taxon>Kiritimatiellia</taxon>
        <taxon>Kiritimatiellales</taxon>
        <taxon>Kiritimatiellaceae</taxon>
        <taxon>Kiritimatiella</taxon>
    </lineage>
</organism>
<gene>
    <name evidence="3" type="ORF">L21SP4_01685</name>
</gene>
<dbReference type="STRING" id="1307763.L21SP4_01685"/>
<dbReference type="AlphaFoldDB" id="A0A0G3EHM6"/>
<accession>A0A0G3EHM6</accession>
<feature type="compositionally biased region" description="Acidic residues" evidence="1">
    <location>
        <begin position="296"/>
        <end position="309"/>
    </location>
</feature>
<dbReference type="PATRIC" id="fig|1609981.3.peg.1754"/>
<proteinExistence type="predicted"/>
<dbReference type="RefSeq" id="WP_160300761.1">
    <property type="nucleotide sequence ID" value="NZ_CP010904.1"/>
</dbReference>
<feature type="region of interest" description="Disordered" evidence="1">
    <location>
        <begin position="261"/>
        <end position="309"/>
    </location>
</feature>
<keyword evidence="2" id="KW-0472">Membrane</keyword>
<keyword evidence="2" id="KW-1133">Transmembrane helix</keyword>
<dbReference type="KEGG" id="vbl:L21SP4_01685"/>
<keyword evidence="2" id="KW-0812">Transmembrane</keyword>
<sequence length="309" mass="35359">MTDRRPFSASVWERRGIVAIVLVTLVVIAVLLLAVWRPMRSRKLQHLEQIVELESRLSPYTEVPEEESLRYLVSWERNRYQRLRKRWERLQAHVRTFGKGVTLADILSTTEEGLIDYKVALYAARERIAARAAEKKVAVPADLGMSENIGAEESTETRLWQLASTTVLMDRFLETTIPEVTALEQDQPRQFVIGHTNQQALVEYPVSVEAVADYPGTLKLLEDLSSTNNFFALRRFWAERQGTTNGPVLKLRMICGAERFKSTRTEEELEEELDTPEEETEPEKNEAVGARRPEPEPEPEAPEPAEEAE</sequence>